<accession>A0A4Q0A0B5</accession>
<dbReference type="Gene3D" id="1.20.940.10">
    <property type="entry name" value="Functional domain of the splicing factor Prp18"/>
    <property type="match status" value="1"/>
</dbReference>
<evidence type="ECO:0000313" key="6">
    <source>
        <dbReference type="Proteomes" id="UP000268162"/>
    </source>
</evidence>
<dbReference type="AlphaFoldDB" id="A0A4Q0A0B5"/>
<evidence type="ECO:0000256" key="4">
    <source>
        <dbReference type="SAM" id="MobiDB-lite"/>
    </source>
</evidence>
<dbReference type="STRING" id="215637.A0A4Q0A0B5"/>
<dbReference type="Proteomes" id="UP000268162">
    <property type="component" value="Unassembled WGS sequence"/>
</dbReference>
<dbReference type="GO" id="GO:0070971">
    <property type="term" value="C:endoplasmic reticulum exit site"/>
    <property type="evidence" value="ECO:0007669"/>
    <property type="project" value="TreeGrafter"/>
</dbReference>
<dbReference type="GO" id="GO:0090110">
    <property type="term" value="P:COPII-coated vesicle cargo loading"/>
    <property type="evidence" value="ECO:0007669"/>
    <property type="project" value="TreeGrafter"/>
</dbReference>
<dbReference type="GO" id="GO:0030127">
    <property type="term" value="C:COPII vesicle coat"/>
    <property type="evidence" value="ECO:0007669"/>
    <property type="project" value="TreeGrafter"/>
</dbReference>
<keyword evidence="2" id="KW-0853">WD repeat</keyword>
<reference evidence="6" key="1">
    <citation type="journal article" date="2018" name="Nat. Microbiol.">
        <title>Leveraging single-cell genomics to expand the fungal tree of life.</title>
        <authorList>
            <person name="Ahrendt S.R."/>
            <person name="Quandt C.A."/>
            <person name="Ciobanu D."/>
            <person name="Clum A."/>
            <person name="Salamov A."/>
            <person name="Andreopoulos B."/>
            <person name="Cheng J.F."/>
            <person name="Woyke T."/>
            <person name="Pelin A."/>
            <person name="Henrissat B."/>
            <person name="Reynolds N.K."/>
            <person name="Benny G.L."/>
            <person name="Smith M.E."/>
            <person name="James T.Y."/>
            <person name="Grigoriev I.V."/>
        </authorList>
    </citation>
    <scope>NUCLEOTIDE SEQUENCE [LARGE SCALE GENOMIC DNA]</scope>
    <source>
        <strain evidence="6">RSA 468</strain>
    </source>
</reference>
<dbReference type="GO" id="GO:0007029">
    <property type="term" value="P:endoplasmic reticulum organization"/>
    <property type="evidence" value="ECO:0007669"/>
    <property type="project" value="TreeGrafter"/>
</dbReference>
<keyword evidence="1" id="KW-0813">Transport</keyword>
<dbReference type="PANTHER" id="PTHR13923:SF11">
    <property type="entry name" value="SECRETORY 31, ISOFORM D"/>
    <property type="match status" value="1"/>
</dbReference>
<organism evidence="5 6">
    <name type="scientific">Dimargaris cristalligena</name>
    <dbReference type="NCBI Taxonomy" id="215637"/>
    <lineage>
        <taxon>Eukaryota</taxon>
        <taxon>Fungi</taxon>
        <taxon>Fungi incertae sedis</taxon>
        <taxon>Zoopagomycota</taxon>
        <taxon>Kickxellomycotina</taxon>
        <taxon>Dimargaritomycetes</taxon>
        <taxon>Dimargaritales</taxon>
        <taxon>Dimargaritaceae</taxon>
        <taxon>Dimargaris</taxon>
    </lineage>
</organism>
<dbReference type="EMBL" id="ML002294">
    <property type="protein sequence ID" value="RKP39158.1"/>
    <property type="molecule type" value="Genomic_DNA"/>
</dbReference>
<keyword evidence="3" id="KW-0677">Repeat</keyword>
<feature type="region of interest" description="Disordered" evidence="4">
    <location>
        <begin position="1"/>
        <end position="85"/>
    </location>
</feature>
<evidence type="ECO:0000256" key="3">
    <source>
        <dbReference type="ARBA" id="ARBA00022737"/>
    </source>
</evidence>
<sequence>MTVTDLPKYTDFRGDHHAAKGHWNDPPKAIFKPQPPKAGAPPKDPKKTTTNEDSPPTTAETKAKGNAKAAAAALEPEEVTPIAKEDAQASIERLLQTLRAKELQGMDKRKLEDATKKMDLLFARLKEDQVAQPVLLELTNIVTALEAGKNDEASRLFLPLMQHYVETEGKWLLGLRRLIELA</sequence>
<protein>
    <submittedName>
        <fullName evidence="5">Uncharacterized protein</fullName>
    </submittedName>
</protein>
<name>A0A4Q0A0B5_9FUNG</name>
<dbReference type="OrthoDB" id="542917at2759"/>
<proteinExistence type="predicted"/>
<dbReference type="GO" id="GO:0005198">
    <property type="term" value="F:structural molecule activity"/>
    <property type="evidence" value="ECO:0007669"/>
    <property type="project" value="TreeGrafter"/>
</dbReference>
<evidence type="ECO:0000256" key="2">
    <source>
        <dbReference type="ARBA" id="ARBA00022574"/>
    </source>
</evidence>
<dbReference type="PANTHER" id="PTHR13923">
    <property type="entry name" value="SEC31-RELATED PROTEIN"/>
    <property type="match status" value="1"/>
</dbReference>
<gene>
    <name evidence="5" type="ORF">BJ085DRAFT_33640</name>
</gene>
<feature type="compositionally biased region" description="Low complexity" evidence="4">
    <location>
        <begin position="57"/>
        <end position="73"/>
    </location>
</feature>
<dbReference type="InterPro" id="IPR040251">
    <property type="entry name" value="SEC31-like"/>
</dbReference>
<evidence type="ECO:0000256" key="1">
    <source>
        <dbReference type="ARBA" id="ARBA00022448"/>
    </source>
</evidence>
<keyword evidence="6" id="KW-1185">Reference proteome</keyword>
<feature type="compositionally biased region" description="Basic and acidic residues" evidence="4">
    <location>
        <begin position="8"/>
        <end position="25"/>
    </location>
</feature>
<evidence type="ECO:0000313" key="5">
    <source>
        <dbReference type="EMBL" id="RKP39158.1"/>
    </source>
</evidence>